<dbReference type="InterPro" id="IPR027417">
    <property type="entry name" value="P-loop_NTPase"/>
</dbReference>
<feature type="compositionally biased region" description="Acidic residues" evidence="2">
    <location>
        <begin position="827"/>
        <end position="836"/>
    </location>
</feature>
<feature type="domain" description="Helicase ATP-binding" evidence="3">
    <location>
        <begin position="238"/>
        <end position="407"/>
    </location>
</feature>
<dbReference type="CDD" id="cd18793">
    <property type="entry name" value="SF2_C_SNF"/>
    <property type="match status" value="1"/>
</dbReference>
<dbReference type="Gene3D" id="3.40.50.10810">
    <property type="entry name" value="Tandem AAA-ATPase domain"/>
    <property type="match status" value="1"/>
</dbReference>
<evidence type="ECO:0000313" key="5">
    <source>
        <dbReference type="EMBL" id="VDO08283.1"/>
    </source>
</evidence>
<evidence type="ECO:0000313" key="7">
    <source>
        <dbReference type="WBParaSite" id="HNAJ_0001058001-mRNA-1"/>
    </source>
</evidence>
<dbReference type="OrthoDB" id="413460at2759"/>
<proteinExistence type="predicted"/>
<dbReference type="GO" id="GO:0000724">
    <property type="term" value="P:double-strand break repair via homologous recombination"/>
    <property type="evidence" value="ECO:0007669"/>
    <property type="project" value="TreeGrafter"/>
</dbReference>
<dbReference type="GO" id="GO:0007131">
    <property type="term" value="P:reciprocal meiotic recombination"/>
    <property type="evidence" value="ECO:0007669"/>
    <property type="project" value="TreeGrafter"/>
</dbReference>
<dbReference type="EMBL" id="UZAE01013112">
    <property type="protein sequence ID" value="VDO08283.1"/>
    <property type="molecule type" value="Genomic_DNA"/>
</dbReference>
<protein>
    <submittedName>
        <fullName evidence="7">DNA repair and recombination protein RAD54B</fullName>
    </submittedName>
</protein>
<dbReference type="WBParaSite" id="HNAJ_0001058001-mRNA-1">
    <property type="protein sequence ID" value="HNAJ_0001058001-mRNA-1"/>
    <property type="gene ID" value="HNAJ_0001058001"/>
</dbReference>
<dbReference type="GO" id="GO:0005634">
    <property type="term" value="C:nucleus"/>
    <property type="evidence" value="ECO:0007669"/>
    <property type="project" value="TreeGrafter"/>
</dbReference>
<dbReference type="PROSITE" id="PS51194">
    <property type="entry name" value="HELICASE_CTER"/>
    <property type="match status" value="1"/>
</dbReference>
<dbReference type="SUPFAM" id="SSF52540">
    <property type="entry name" value="P-loop containing nucleoside triphosphate hydrolases"/>
    <property type="match status" value="2"/>
</dbReference>
<accession>A0A0R3TSG0</accession>
<name>A0A0R3TSG0_RODNA</name>
<keyword evidence="6" id="KW-1185">Reference proteome</keyword>
<feature type="region of interest" description="Disordered" evidence="2">
    <location>
        <begin position="817"/>
        <end position="836"/>
    </location>
</feature>
<dbReference type="PANTHER" id="PTHR45629:SF7">
    <property type="entry name" value="DNA EXCISION REPAIR PROTEIN ERCC-6-RELATED"/>
    <property type="match status" value="1"/>
</dbReference>
<evidence type="ECO:0000313" key="6">
    <source>
        <dbReference type="Proteomes" id="UP000278807"/>
    </source>
</evidence>
<dbReference type="InterPro" id="IPR038718">
    <property type="entry name" value="SNF2-like_sf"/>
</dbReference>
<dbReference type="STRING" id="102285.A0A0R3TSG0"/>
<organism evidence="7">
    <name type="scientific">Rodentolepis nana</name>
    <name type="common">Dwarf tapeworm</name>
    <name type="synonym">Hymenolepis nana</name>
    <dbReference type="NCBI Taxonomy" id="102285"/>
    <lineage>
        <taxon>Eukaryota</taxon>
        <taxon>Metazoa</taxon>
        <taxon>Spiralia</taxon>
        <taxon>Lophotrochozoa</taxon>
        <taxon>Platyhelminthes</taxon>
        <taxon>Cestoda</taxon>
        <taxon>Eucestoda</taxon>
        <taxon>Cyclophyllidea</taxon>
        <taxon>Hymenolepididae</taxon>
        <taxon>Rodentolepis</taxon>
    </lineage>
</organism>
<dbReference type="InterPro" id="IPR014001">
    <property type="entry name" value="Helicase_ATP-bd"/>
</dbReference>
<dbReference type="AlphaFoldDB" id="A0A0R3TSG0"/>
<dbReference type="Pfam" id="PF00271">
    <property type="entry name" value="Helicase_C"/>
    <property type="match status" value="1"/>
</dbReference>
<dbReference type="SMART" id="SM00490">
    <property type="entry name" value="HELICc"/>
    <property type="match status" value="1"/>
</dbReference>
<dbReference type="GO" id="GO:0015616">
    <property type="term" value="F:DNA translocase activity"/>
    <property type="evidence" value="ECO:0007669"/>
    <property type="project" value="TreeGrafter"/>
</dbReference>
<evidence type="ECO:0000256" key="2">
    <source>
        <dbReference type="SAM" id="MobiDB-lite"/>
    </source>
</evidence>
<dbReference type="Gene3D" id="1.20.120.850">
    <property type="entry name" value="SWI2/SNF2 ATPases, N-terminal domain"/>
    <property type="match status" value="1"/>
</dbReference>
<gene>
    <name evidence="5" type="ORF">HNAJ_LOCUS10575</name>
</gene>
<dbReference type="InterPro" id="IPR000330">
    <property type="entry name" value="SNF2_N"/>
</dbReference>
<evidence type="ECO:0000259" key="4">
    <source>
        <dbReference type="PROSITE" id="PS51194"/>
    </source>
</evidence>
<dbReference type="InterPro" id="IPR050496">
    <property type="entry name" value="SNF2_RAD54_helicase_repair"/>
</dbReference>
<dbReference type="InterPro" id="IPR049730">
    <property type="entry name" value="SNF2/RAD54-like_C"/>
</dbReference>
<dbReference type="PANTHER" id="PTHR45629">
    <property type="entry name" value="SNF2/RAD54 FAMILY MEMBER"/>
    <property type="match status" value="1"/>
</dbReference>
<dbReference type="PROSITE" id="PS51192">
    <property type="entry name" value="HELICASE_ATP_BIND_1"/>
    <property type="match status" value="1"/>
</dbReference>
<dbReference type="InterPro" id="IPR001650">
    <property type="entry name" value="Helicase_C-like"/>
</dbReference>
<reference evidence="5 6" key="2">
    <citation type="submission" date="2018-11" db="EMBL/GenBank/DDBJ databases">
        <authorList>
            <consortium name="Pathogen Informatics"/>
        </authorList>
    </citation>
    <scope>NUCLEOTIDE SEQUENCE [LARGE SCALE GENOMIC DNA]</scope>
</reference>
<evidence type="ECO:0000259" key="3">
    <source>
        <dbReference type="PROSITE" id="PS51192"/>
    </source>
</evidence>
<dbReference type="GO" id="GO:0016787">
    <property type="term" value="F:hydrolase activity"/>
    <property type="evidence" value="ECO:0007669"/>
    <property type="project" value="UniProtKB-KW"/>
</dbReference>
<sequence length="909" mass="101189">MRRSAAPSFSKQGESGVALSHNVRSFMSQSFPQKSTFTGALHSQTSKTNDENSLKLTTEKRYEIVYAKRSTKKHKKWEDDGILILSGLHARICSTDSKTIASTSLKAALLSTIELGMILVVGSYECQLISVIDQVRRTNELEVVPSSQNSPAPLQKPLKRANSIAQEPKFDERAFLLPRPPNAHMWKYNAEGLPIVDVYLGGNLASKLHPYQLEGIKFLYECVLGYRKLSGFVDFSPDEDSECVYGGILADEMGLGKTVQVIGLLSVLLKQGPYGGIPVIRRCLIVTPGSLVMNWQKEFTKWIGRENISTYCVNQDNPIKAYLSQMRPPPIIIISYEMLLQHSDRVVEMNSIDLVVCDEGHRLKNLEIKTTAVLKRLPARRRIILTGTPIQNDLNEFWSLAEFVAPGCLASSREEYRTCIVNPLSRSSHSSDLSRIFTSGSDDVEDEESDVLNAVHKLKSSLKTFLLRRTSDMITNRLPDKVEQIVFCEATPLQQEVEKELLKWLYKQLDMNDLVENDIIDMMGEDTLDSFPQSTSCGLDVLTCIMTFRKLYNHPSLVLEMLEQDIKQKRGLNLSKKQTFPDTLTDNLIAILHHGLSRTERTGCSSSVCTSSGKLTVLQRLLTKISQLPSDSPCRGGCHRLVLVSNFTKTLDLLGPICERIMNTPCLRIDGKTPTKQRLNIVDRFNSPTCIEKVLLLSSKAGGTGLNLIGADFLVLFDIDWNPATDAQALARVWREGQKCRVHLIRLITADGLEERILQRQVAKSSLASTAISASFASSTNSTSLSLGELRELFQPSPIGTVSWTHDLLGCQCQRGSSPAENLEAPQETEDSFNEEEDTRAFQLGRHGKRAKMDRQTLPSSSKGLGQIKSWSHFLTSETISEASLLFSSPHSIKAVFQHVTSACESQGS</sequence>
<feature type="domain" description="Helicase C-terminal" evidence="4">
    <location>
        <begin position="617"/>
        <end position="784"/>
    </location>
</feature>
<dbReference type="SMART" id="SM00487">
    <property type="entry name" value="DEXDc"/>
    <property type="match status" value="1"/>
</dbReference>
<dbReference type="Pfam" id="PF00176">
    <property type="entry name" value="SNF2-rel_dom"/>
    <property type="match status" value="1"/>
</dbReference>
<dbReference type="GO" id="GO:0005524">
    <property type="term" value="F:ATP binding"/>
    <property type="evidence" value="ECO:0007669"/>
    <property type="project" value="InterPro"/>
</dbReference>
<dbReference type="Gene3D" id="3.40.50.300">
    <property type="entry name" value="P-loop containing nucleotide triphosphate hydrolases"/>
    <property type="match status" value="1"/>
</dbReference>
<keyword evidence="1" id="KW-0378">Hydrolase</keyword>
<reference evidence="7" key="1">
    <citation type="submission" date="2017-02" db="UniProtKB">
        <authorList>
            <consortium name="WormBaseParasite"/>
        </authorList>
    </citation>
    <scope>IDENTIFICATION</scope>
</reference>
<evidence type="ECO:0000256" key="1">
    <source>
        <dbReference type="ARBA" id="ARBA00022801"/>
    </source>
</evidence>
<dbReference type="Proteomes" id="UP000278807">
    <property type="component" value="Unassembled WGS sequence"/>
</dbReference>